<comment type="caution">
    <text evidence="2">The sequence shown here is derived from an EMBL/GenBank/DDBJ whole genome shotgun (WGS) entry which is preliminary data.</text>
</comment>
<dbReference type="EMBL" id="JAULSN010000001">
    <property type="protein sequence ID" value="KAK3384703.1"/>
    <property type="molecule type" value="Genomic_DNA"/>
</dbReference>
<evidence type="ECO:0000313" key="3">
    <source>
        <dbReference type="Proteomes" id="UP001287356"/>
    </source>
</evidence>
<reference evidence="2" key="1">
    <citation type="journal article" date="2023" name="Mol. Phylogenet. Evol.">
        <title>Genome-scale phylogeny and comparative genomics of the fungal order Sordariales.</title>
        <authorList>
            <person name="Hensen N."/>
            <person name="Bonometti L."/>
            <person name="Westerberg I."/>
            <person name="Brannstrom I.O."/>
            <person name="Guillou S."/>
            <person name="Cros-Aarteil S."/>
            <person name="Calhoun S."/>
            <person name="Haridas S."/>
            <person name="Kuo A."/>
            <person name="Mondo S."/>
            <person name="Pangilinan J."/>
            <person name="Riley R."/>
            <person name="LaButti K."/>
            <person name="Andreopoulos B."/>
            <person name="Lipzen A."/>
            <person name="Chen C."/>
            <person name="Yan M."/>
            <person name="Daum C."/>
            <person name="Ng V."/>
            <person name="Clum A."/>
            <person name="Steindorff A."/>
            <person name="Ohm R.A."/>
            <person name="Martin F."/>
            <person name="Silar P."/>
            <person name="Natvig D.O."/>
            <person name="Lalanne C."/>
            <person name="Gautier V."/>
            <person name="Ament-Velasquez S.L."/>
            <person name="Kruys A."/>
            <person name="Hutchinson M.I."/>
            <person name="Powell A.J."/>
            <person name="Barry K."/>
            <person name="Miller A.N."/>
            <person name="Grigoriev I.V."/>
            <person name="Debuchy R."/>
            <person name="Gladieux P."/>
            <person name="Hiltunen Thoren M."/>
            <person name="Johannesson H."/>
        </authorList>
    </citation>
    <scope>NUCLEOTIDE SEQUENCE</scope>
    <source>
        <strain evidence="2">CBS 958.72</strain>
    </source>
</reference>
<organism evidence="2 3">
    <name type="scientific">Lasiosphaeria ovina</name>
    <dbReference type="NCBI Taxonomy" id="92902"/>
    <lineage>
        <taxon>Eukaryota</taxon>
        <taxon>Fungi</taxon>
        <taxon>Dikarya</taxon>
        <taxon>Ascomycota</taxon>
        <taxon>Pezizomycotina</taxon>
        <taxon>Sordariomycetes</taxon>
        <taxon>Sordariomycetidae</taxon>
        <taxon>Sordariales</taxon>
        <taxon>Lasiosphaeriaceae</taxon>
        <taxon>Lasiosphaeria</taxon>
    </lineage>
</organism>
<gene>
    <name evidence="2" type="ORF">B0T24DRAFT_674441</name>
</gene>
<keyword evidence="3" id="KW-1185">Reference proteome</keyword>
<accession>A0AAE0NNC9</accession>
<name>A0AAE0NNC9_9PEZI</name>
<proteinExistence type="predicted"/>
<dbReference type="AlphaFoldDB" id="A0AAE0NNC9"/>
<dbReference type="Proteomes" id="UP001287356">
    <property type="component" value="Unassembled WGS sequence"/>
</dbReference>
<protein>
    <submittedName>
        <fullName evidence="2">Uncharacterized protein</fullName>
    </submittedName>
</protein>
<evidence type="ECO:0000313" key="2">
    <source>
        <dbReference type="EMBL" id="KAK3384703.1"/>
    </source>
</evidence>
<reference evidence="2" key="2">
    <citation type="submission" date="2023-06" db="EMBL/GenBank/DDBJ databases">
        <authorList>
            <consortium name="Lawrence Berkeley National Laboratory"/>
            <person name="Haridas S."/>
            <person name="Hensen N."/>
            <person name="Bonometti L."/>
            <person name="Westerberg I."/>
            <person name="Brannstrom I.O."/>
            <person name="Guillou S."/>
            <person name="Cros-Aarteil S."/>
            <person name="Calhoun S."/>
            <person name="Kuo A."/>
            <person name="Mondo S."/>
            <person name="Pangilinan J."/>
            <person name="Riley R."/>
            <person name="Labutti K."/>
            <person name="Andreopoulos B."/>
            <person name="Lipzen A."/>
            <person name="Chen C."/>
            <person name="Yanf M."/>
            <person name="Daum C."/>
            <person name="Ng V."/>
            <person name="Clum A."/>
            <person name="Steindorff A."/>
            <person name="Ohm R."/>
            <person name="Martin F."/>
            <person name="Silar P."/>
            <person name="Natvig D."/>
            <person name="Lalanne C."/>
            <person name="Gautier V."/>
            <person name="Ament-Velasquez S.L."/>
            <person name="Kruys A."/>
            <person name="Hutchinson M.I."/>
            <person name="Powell A.J."/>
            <person name="Barry K."/>
            <person name="Miller A.N."/>
            <person name="Grigoriev I.V."/>
            <person name="Debuchy R."/>
            <person name="Gladieux P."/>
            <person name="Thoren M.H."/>
            <person name="Johannesson H."/>
        </authorList>
    </citation>
    <scope>NUCLEOTIDE SEQUENCE</scope>
    <source>
        <strain evidence="2">CBS 958.72</strain>
    </source>
</reference>
<feature type="region of interest" description="Disordered" evidence="1">
    <location>
        <begin position="85"/>
        <end position="134"/>
    </location>
</feature>
<evidence type="ECO:0000256" key="1">
    <source>
        <dbReference type="SAM" id="MobiDB-lite"/>
    </source>
</evidence>
<sequence length="134" mass="14298">MYENTEDKTVPVLQFSDILDIVRDYCEQGVPLLSHPNNEDHRAPNNNKGLRASVFPLDALKSSFVARTAQLLGLYAQEHKAGGLATRRGMLPPTGTAGLDPIKAGGSGGRIHGTARKHPDEPLVGPSSSCAANR</sequence>